<dbReference type="Proteomes" id="UP000193642">
    <property type="component" value="Unassembled WGS sequence"/>
</dbReference>
<evidence type="ECO:0000313" key="2">
    <source>
        <dbReference type="Proteomes" id="UP000193642"/>
    </source>
</evidence>
<proteinExistence type="predicted"/>
<keyword evidence="2" id="KW-1185">Reference proteome</keyword>
<reference evidence="1 2" key="1">
    <citation type="submission" date="2016-07" db="EMBL/GenBank/DDBJ databases">
        <title>Pervasive Adenine N6-methylation of Active Genes in Fungi.</title>
        <authorList>
            <consortium name="DOE Joint Genome Institute"/>
            <person name="Mondo S.J."/>
            <person name="Dannebaum R.O."/>
            <person name="Kuo R.C."/>
            <person name="Labutti K."/>
            <person name="Haridas S."/>
            <person name="Kuo A."/>
            <person name="Salamov A."/>
            <person name="Ahrendt S.R."/>
            <person name="Lipzen A."/>
            <person name="Sullivan W."/>
            <person name="Andreopoulos W.B."/>
            <person name="Clum A."/>
            <person name="Lindquist E."/>
            <person name="Daum C."/>
            <person name="Ramamoorthy G.K."/>
            <person name="Gryganskyi A."/>
            <person name="Culley D."/>
            <person name="Magnuson J.K."/>
            <person name="James T.Y."/>
            <person name="O'Malley M.A."/>
            <person name="Stajich J.E."/>
            <person name="Spatafora J.W."/>
            <person name="Visel A."/>
            <person name="Grigoriev I.V."/>
        </authorList>
    </citation>
    <scope>NUCLEOTIDE SEQUENCE [LARGE SCALE GENOMIC DNA]</scope>
    <source>
        <strain evidence="1 2">JEL800</strain>
    </source>
</reference>
<dbReference type="EMBL" id="MCGO01000025">
    <property type="protein sequence ID" value="ORY43290.1"/>
    <property type="molecule type" value="Genomic_DNA"/>
</dbReference>
<protein>
    <submittedName>
        <fullName evidence="1">Uncharacterized protein</fullName>
    </submittedName>
</protein>
<evidence type="ECO:0000313" key="1">
    <source>
        <dbReference type="EMBL" id="ORY43290.1"/>
    </source>
</evidence>
<name>A0A1Y2C8C8_9FUNG</name>
<gene>
    <name evidence="1" type="ORF">BCR33DRAFT_717531</name>
</gene>
<sequence length="72" mass="7965">MPFTSGLVNFKTCTIHTSRQTNIVRPSATEIAIAEDETNNSTLDPAGPISTKRRSLVKSLKEVKDLVNNFFL</sequence>
<dbReference type="AlphaFoldDB" id="A0A1Y2C8C8"/>
<comment type="caution">
    <text evidence="1">The sequence shown here is derived from an EMBL/GenBank/DDBJ whole genome shotgun (WGS) entry which is preliminary data.</text>
</comment>
<accession>A0A1Y2C8C8</accession>
<organism evidence="1 2">
    <name type="scientific">Rhizoclosmatium globosum</name>
    <dbReference type="NCBI Taxonomy" id="329046"/>
    <lineage>
        <taxon>Eukaryota</taxon>
        <taxon>Fungi</taxon>
        <taxon>Fungi incertae sedis</taxon>
        <taxon>Chytridiomycota</taxon>
        <taxon>Chytridiomycota incertae sedis</taxon>
        <taxon>Chytridiomycetes</taxon>
        <taxon>Chytridiales</taxon>
        <taxon>Chytriomycetaceae</taxon>
        <taxon>Rhizoclosmatium</taxon>
    </lineage>
</organism>